<gene>
    <name evidence="7" type="ORF">S01H4_18366</name>
</gene>
<dbReference type="Pfam" id="PF02653">
    <property type="entry name" value="BPD_transp_2"/>
    <property type="match status" value="1"/>
</dbReference>
<proteinExistence type="predicted"/>
<evidence type="ECO:0008006" key="8">
    <source>
        <dbReference type="Google" id="ProtNLM"/>
    </source>
</evidence>
<keyword evidence="3 6" id="KW-0812">Transmembrane</keyword>
<dbReference type="PANTHER" id="PTHR30482">
    <property type="entry name" value="HIGH-AFFINITY BRANCHED-CHAIN AMINO ACID TRANSPORT SYSTEM PERMEASE"/>
    <property type="match status" value="1"/>
</dbReference>
<dbReference type="PANTHER" id="PTHR30482:SF10">
    <property type="entry name" value="HIGH-AFFINITY BRANCHED-CHAIN AMINO ACID TRANSPORT PROTEIN BRAE"/>
    <property type="match status" value="1"/>
</dbReference>
<dbReference type="InterPro" id="IPR043428">
    <property type="entry name" value="LivM-like"/>
</dbReference>
<evidence type="ECO:0000256" key="4">
    <source>
        <dbReference type="ARBA" id="ARBA00022989"/>
    </source>
</evidence>
<dbReference type="InterPro" id="IPR001851">
    <property type="entry name" value="ABC_transp_permease"/>
</dbReference>
<evidence type="ECO:0000256" key="5">
    <source>
        <dbReference type="ARBA" id="ARBA00023136"/>
    </source>
</evidence>
<evidence type="ECO:0000256" key="2">
    <source>
        <dbReference type="ARBA" id="ARBA00022475"/>
    </source>
</evidence>
<feature type="transmembrane region" description="Helical" evidence="6">
    <location>
        <begin position="82"/>
        <end position="104"/>
    </location>
</feature>
<comment type="subcellular location">
    <subcellularLocation>
        <location evidence="1">Cell membrane</location>
        <topology evidence="1">Multi-pass membrane protein</topology>
    </subcellularLocation>
</comment>
<sequence length="170" mass="18737">MVGMASFLLLLMLGLQNTKFIYSLKAIRDNEIAADTLGINTVVRKRQAFVFSAFPAALAGSIYVLNVCFISPHTAFDITITLRVIMMTVLGGIGTVLGPLIGPIVFNGIAELLWARFPFIHKAILGVMVIIIVLVIPNGVVPLLNKLFKKKFNTLKVKKQKQKQVKDIKE</sequence>
<keyword evidence="4 6" id="KW-1133">Transmembrane helix</keyword>
<dbReference type="EMBL" id="BART01008135">
    <property type="protein sequence ID" value="GAG69337.1"/>
    <property type="molecule type" value="Genomic_DNA"/>
</dbReference>
<accession>X1AI01</accession>
<dbReference type="AlphaFoldDB" id="X1AI01"/>
<keyword evidence="2" id="KW-1003">Cell membrane</keyword>
<evidence type="ECO:0000256" key="3">
    <source>
        <dbReference type="ARBA" id="ARBA00022692"/>
    </source>
</evidence>
<feature type="transmembrane region" description="Helical" evidence="6">
    <location>
        <begin position="124"/>
        <end position="144"/>
    </location>
</feature>
<reference evidence="7" key="1">
    <citation type="journal article" date="2014" name="Front. Microbiol.">
        <title>High frequency of phylogenetically diverse reductive dehalogenase-homologous genes in deep subseafloor sedimentary metagenomes.</title>
        <authorList>
            <person name="Kawai M."/>
            <person name="Futagami T."/>
            <person name="Toyoda A."/>
            <person name="Takaki Y."/>
            <person name="Nishi S."/>
            <person name="Hori S."/>
            <person name="Arai W."/>
            <person name="Tsubouchi T."/>
            <person name="Morono Y."/>
            <person name="Uchiyama I."/>
            <person name="Ito T."/>
            <person name="Fujiyama A."/>
            <person name="Inagaki F."/>
            <person name="Takami H."/>
        </authorList>
    </citation>
    <scope>NUCLEOTIDE SEQUENCE</scope>
    <source>
        <strain evidence="7">Expedition CK06-06</strain>
    </source>
</reference>
<protein>
    <recommendedName>
        <fullName evidence="8">Branched-chain amino acid ABC transporter permease</fullName>
    </recommendedName>
</protein>
<dbReference type="GO" id="GO:0005886">
    <property type="term" value="C:plasma membrane"/>
    <property type="evidence" value="ECO:0007669"/>
    <property type="project" value="UniProtKB-SubCell"/>
</dbReference>
<evidence type="ECO:0000256" key="6">
    <source>
        <dbReference type="SAM" id="Phobius"/>
    </source>
</evidence>
<dbReference type="GO" id="GO:0015658">
    <property type="term" value="F:branched-chain amino acid transmembrane transporter activity"/>
    <property type="evidence" value="ECO:0007669"/>
    <property type="project" value="InterPro"/>
</dbReference>
<comment type="caution">
    <text evidence="7">The sequence shown here is derived from an EMBL/GenBank/DDBJ whole genome shotgun (WGS) entry which is preliminary data.</text>
</comment>
<name>X1AI01_9ZZZZ</name>
<evidence type="ECO:0000256" key="1">
    <source>
        <dbReference type="ARBA" id="ARBA00004651"/>
    </source>
</evidence>
<keyword evidence="5 6" id="KW-0472">Membrane</keyword>
<organism evidence="7">
    <name type="scientific">marine sediment metagenome</name>
    <dbReference type="NCBI Taxonomy" id="412755"/>
    <lineage>
        <taxon>unclassified sequences</taxon>
        <taxon>metagenomes</taxon>
        <taxon>ecological metagenomes</taxon>
    </lineage>
</organism>
<evidence type="ECO:0000313" key="7">
    <source>
        <dbReference type="EMBL" id="GAG69337.1"/>
    </source>
</evidence>
<dbReference type="CDD" id="cd06581">
    <property type="entry name" value="TM_PBP1_LivM_like"/>
    <property type="match status" value="1"/>
</dbReference>
<feature type="transmembrane region" description="Helical" evidence="6">
    <location>
        <begin position="47"/>
        <end position="70"/>
    </location>
</feature>